<name>A0A316ZIN3_9BASI</name>
<organism evidence="2 3">
    <name type="scientific">Tilletiopsis washingtonensis</name>
    <dbReference type="NCBI Taxonomy" id="58919"/>
    <lineage>
        <taxon>Eukaryota</taxon>
        <taxon>Fungi</taxon>
        <taxon>Dikarya</taxon>
        <taxon>Basidiomycota</taxon>
        <taxon>Ustilaginomycotina</taxon>
        <taxon>Exobasidiomycetes</taxon>
        <taxon>Entylomatales</taxon>
        <taxon>Entylomatales incertae sedis</taxon>
        <taxon>Tilletiopsis</taxon>
    </lineage>
</organism>
<feature type="region of interest" description="Disordered" evidence="1">
    <location>
        <begin position="101"/>
        <end position="142"/>
    </location>
</feature>
<gene>
    <name evidence="2" type="ORF">FA09DRAFT_336002</name>
</gene>
<accession>A0A316ZIN3</accession>
<feature type="compositionally biased region" description="Low complexity" evidence="1">
    <location>
        <begin position="891"/>
        <end position="901"/>
    </location>
</feature>
<reference evidence="2 3" key="1">
    <citation type="journal article" date="2018" name="Mol. Biol. Evol.">
        <title>Broad Genomic Sampling Reveals a Smut Pathogenic Ancestry of the Fungal Clade Ustilaginomycotina.</title>
        <authorList>
            <person name="Kijpornyongpan T."/>
            <person name="Mondo S.J."/>
            <person name="Barry K."/>
            <person name="Sandor L."/>
            <person name="Lee J."/>
            <person name="Lipzen A."/>
            <person name="Pangilinan J."/>
            <person name="LaButti K."/>
            <person name="Hainaut M."/>
            <person name="Henrissat B."/>
            <person name="Grigoriev I.V."/>
            <person name="Spatafora J.W."/>
            <person name="Aime M.C."/>
        </authorList>
    </citation>
    <scope>NUCLEOTIDE SEQUENCE [LARGE SCALE GENOMIC DNA]</scope>
    <source>
        <strain evidence="2 3">MCA 4186</strain>
    </source>
</reference>
<proteinExistence type="predicted"/>
<dbReference type="GeneID" id="37271366"/>
<sequence>MYFPRAAAVPAGPPSPALSPGGWAAPTTAPASVTVHYHYLAGRYRDLSSEHGLGLARLSSVPEAGAAGSASGSDAGSLKAASLRSDAASLRPRVNVGGIFLGAKRPQSTHPGALDMPGGSPHEQAQPPRRKSKREHARERVRQDEVLRRRIEGARDVGRLKWEAKSALHSASHSLALLLLTRAATLHSLSSALQLASLHASGAARGGAPLVVLLPRDPLLALAWVFEAAALFTQRLDSRSRRAEPPRADDGRTRAQLAALLSTLLRTPQADPVRAKDAKVMLPNVPQGSSSSSKKQTELWTELPNVLGGLSGAPTTPLESAGPDDEEDLARAAATARDLALVRAIALTRATLAPGEGGWAQAMRREWEEVREAMGGEEFESIVVAAEELCAQLERKKRKEADIRTASQALARALEQSLPEAHIPVSETRTMPMPPSSPPRKGSTTAPTGRARRRSLELGNARAPKLLFPRGPGSAPAQAASTVALADPVSKPDSPRRALGRTISLQNGLVARPQSTMLEVKPSSGLRARRPSSVCSDSPSLLFPPHDDEEEVEQTHLRPPANGHNGGGMSQASSSSSLWSAAGGNSARAPSGGVPRRVASLYGMPSAGASTVSTSGANVADYGDVGGTFDPTATLRAAQSRRNRVMSSGASISTVMSVLSTAPSIAESMAWERNQPLRDEGMSAATDTLRRLRTASTSSRSNLHALLGHGDGPAAPQLAERLERTIGASPARQRHASLGVRRARTGSNASMTSLSSFVSTTSRQAASGARAPLAPALGRPLTSHFEIRPAMSRATSVGSGGDALGSLRRFGAPNGTSSGKRSPLPPALRVDSSAASEAASSPRASEATLRSASGTATPRSFAGVDPTLSRPTPARSESTTSLTPLSPTPVSPSQSSAASPVHTPGDELDAALASAEEHSRLKTAASCNGCGRSVVNAPVSRSGQVWCGRECRVAAKDKGKQRAA</sequence>
<dbReference type="RefSeq" id="XP_025601670.1">
    <property type="nucleotide sequence ID" value="XM_025743822.1"/>
</dbReference>
<feature type="region of interest" description="Disordered" evidence="1">
    <location>
        <begin position="1"/>
        <end position="21"/>
    </location>
</feature>
<feature type="compositionally biased region" description="Polar residues" evidence="1">
    <location>
        <begin position="503"/>
        <end position="517"/>
    </location>
</feature>
<feature type="region of interest" description="Disordered" evidence="1">
    <location>
        <begin position="694"/>
        <end position="755"/>
    </location>
</feature>
<feature type="region of interest" description="Disordered" evidence="1">
    <location>
        <begin position="417"/>
        <end position="593"/>
    </location>
</feature>
<dbReference type="EMBL" id="KZ819283">
    <property type="protein sequence ID" value="PWO01392.1"/>
    <property type="molecule type" value="Genomic_DNA"/>
</dbReference>
<feature type="region of interest" description="Disordered" evidence="1">
    <location>
        <begin position="805"/>
        <end position="905"/>
    </location>
</feature>
<protein>
    <submittedName>
        <fullName evidence="2">Uncharacterized protein</fullName>
    </submittedName>
</protein>
<evidence type="ECO:0000313" key="3">
    <source>
        <dbReference type="Proteomes" id="UP000245946"/>
    </source>
</evidence>
<evidence type="ECO:0000256" key="1">
    <source>
        <dbReference type="SAM" id="MobiDB-lite"/>
    </source>
</evidence>
<dbReference type="Proteomes" id="UP000245946">
    <property type="component" value="Unassembled WGS sequence"/>
</dbReference>
<feature type="compositionally biased region" description="Polar residues" evidence="1">
    <location>
        <begin position="745"/>
        <end position="755"/>
    </location>
</feature>
<evidence type="ECO:0000313" key="2">
    <source>
        <dbReference type="EMBL" id="PWO01392.1"/>
    </source>
</evidence>
<dbReference type="AlphaFoldDB" id="A0A316ZIN3"/>
<feature type="compositionally biased region" description="Low complexity" evidence="1">
    <location>
        <begin position="570"/>
        <end position="587"/>
    </location>
</feature>
<feature type="compositionally biased region" description="Low complexity" evidence="1">
    <location>
        <begin position="832"/>
        <end position="847"/>
    </location>
</feature>
<keyword evidence="3" id="KW-1185">Reference proteome</keyword>
<feature type="compositionally biased region" description="Polar residues" evidence="1">
    <location>
        <begin position="848"/>
        <end position="858"/>
    </location>
</feature>
<dbReference type="OrthoDB" id="3357532at2759"/>
<feature type="compositionally biased region" description="Low complexity" evidence="1">
    <location>
        <begin position="1"/>
        <end position="10"/>
    </location>
</feature>